<organism evidence="1 2">
    <name type="scientific">[Mycobacterium] nativiensis</name>
    <dbReference type="NCBI Taxonomy" id="2855503"/>
    <lineage>
        <taxon>Bacteria</taxon>
        <taxon>Bacillati</taxon>
        <taxon>Actinomycetota</taxon>
        <taxon>Actinomycetes</taxon>
        <taxon>Mycobacteriales</taxon>
        <taxon>Mycobacteriaceae</taxon>
        <taxon>Mycolicibacter</taxon>
    </lineage>
</organism>
<sequence>MPSIKLHDNASIISAVPALLGFTPRDSIILMLLKEGDTNDTLSHLLRFDIDTAAAANVTTAAAPVFHGATAAVLIAVCGDWNTDRAAETLDVLRDQLADIDLPAVRRLITPDIDQPGAWTDIDTGEHGPLTPYRDSIFAANRVYHGADVTADRADIVAEFTTPITNPVPVIPKHPVSYLADTFDTIAAIISGTAHPATHPDLATRAGILLTHSLDMRDAMLLLCIDHPEQAADLWARIANQLTGPARIEALTISGACHYAAADTVRAGIALDVAAQDALTAHIDYPRLAQLLLTALSAGISPTEIREFLSSVNLHAED</sequence>
<dbReference type="EMBL" id="JAYJJU010000063">
    <property type="protein sequence ID" value="MEB3035150.1"/>
    <property type="molecule type" value="Genomic_DNA"/>
</dbReference>
<comment type="caution">
    <text evidence="1">The sequence shown here is derived from an EMBL/GenBank/DDBJ whole genome shotgun (WGS) entry which is preliminary data.</text>
</comment>
<dbReference type="Proteomes" id="UP001298593">
    <property type="component" value="Unassembled WGS sequence"/>
</dbReference>
<keyword evidence="2" id="KW-1185">Reference proteome</keyword>
<proteinExistence type="predicted"/>
<dbReference type="Pfam" id="PF13830">
    <property type="entry name" value="DUF4192"/>
    <property type="match status" value="1"/>
</dbReference>
<protein>
    <submittedName>
        <fullName evidence="1">DUF4192 domain-containing protein</fullName>
    </submittedName>
</protein>
<gene>
    <name evidence="1" type="ORF">KV113_26800</name>
</gene>
<dbReference type="InterPro" id="IPR025447">
    <property type="entry name" value="DUF4192"/>
</dbReference>
<accession>A0ABU5Y820</accession>
<evidence type="ECO:0000313" key="2">
    <source>
        <dbReference type="Proteomes" id="UP001298593"/>
    </source>
</evidence>
<evidence type="ECO:0000313" key="1">
    <source>
        <dbReference type="EMBL" id="MEB3035150.1"/>
    </source>
</evidence>
<dbReference type="RefSeq" id="WP_329780602.1">
    <property type="nucleotide sequence ID" value="NZ_JAYJJU010000063.1"/>
</dbReference>
<name>A0ABU5Y820_9MYCO</name>
<reference evidence="1 2" key="1">
    <citation type="submission" date="2023-12" db="EMBL/GenBank/DDBJ databases">
        <title>Description of new species of Mycobacterium terrae complex isolated from sewage at the Sao Paulo Zoological Park Foundation in Brazil.</title>
        <authorList>
            <person name="Romagnoli C.L."/>
            <person name="Conceicao E.C."/>
            <person name="Machado E."/>
            <person name="Barreto L.B.P.F."/>
            <person name="Sharma A."/>
            <person name="Silva N.M."/>
            <person name="Marques L.E."/>
            <person name="Juliana M.A."/>
            <person name="Lourenco M.C.S."/>
            <person name="Digiampietri L.A."/>
            <person name="Suffys P.N."/>
            <person name="Viana-Niero C."/>
        </authorList>
    </citation>
    <scope>NUCLEOTIDE SEQUENCE [LARGE SCALE GENOMIC DNA]</scope>
    <source>
        <strain evidence="1 2">MYC340</strain>
    </source>
</reference>